<keyword evidence="7 10" id="KW-1133">Transmembrane helix</keyword>
<evidence type="ECO:0000256" key="1">
    <source>
        <dbReference type="ARBA" id="ARBA00004653"/>
    </source>
</evidence>
<evidence type="ECO:0000313" key="11">
    <source>
        <dbReference type="EMBL" id="KAK2177623.1"/>
    </source>
</evidence>
<comment type="function">
    <text evidence="10">Involved in protein trafficking.</text>
</comment>
<keyword evidence="12" id="KW-1185">Reference proteome</keyword>
<keyword evidence="9 10" id="KW-0472">Membrane</keyword>
<comment type="similarity">
    <text evidence="2 10">Belongs to the SYS1 family.</text>
</comment>
<comment type="caution">
    <text evidence="11">The sequence shown here is derived from an EMBL/GenBank/DDBJ whole genome shotgun (WGS) entry which is preliminary data.</text>
</comment>
<protein>
    <recommendedName>
        <fullName evidence="3 10">Protein SYS1 homolog</fullName>
    </recommendedName>
</protein>
<dbReference type="GO" id="GO:0034067">
    <property type="term" value="P:protein localization to Golgi apparatus"/>
    <property type="evidence" value="ECO:0007669"/>
    <property type="project" value="TreeGrafter"/>
</dbReference>
<keyword evidence="5 10" id="KW-0812">Transmembrane</keyword>
<feature type="transmembrane region" description="Helical" evidence="10">
    <location>
        <begin position="64"/>
        <end position="85"/>
    </location>
</feature>
<organism evidence="11 12">
    <name type="scientific">Ridgeia piscesae</name>
    <name type="common">Tubeworm</name>
    <dbReference type="NCBI Taxonomy" id="27915"/>
    <lineage>
        <taxon>Eukaryota</taxon>
        <taxon>Metazoa</taxon>
        <taxon>Spiralia</taxon>
        <taxon>Lophotrochozoa</taxon>
        <taxon>Annelida</taxon>
        <taxon>Polychaeta</taxon>
        <taxon>Sedentaria</taxon>
        <taxon>Canalipalpata</taxon>
        <taxon>Sabellida</taxon>
        <taxon>Siboglinidae</taxon>
        <taxon>Ridgeia</taxon>
    </lineage>
</organism>
<evidence type="ECO:0000313" key="12">
    <source>
        <dbReference type="Proteomes" id="UP001209878"/>
    </source>
</evidence>
<evidence type="ECO:0000256" key="3">
    <source>
        <dbReference type="ARBA" id="ARBA00014516"/>
    </source>
</evidence>
<evidence type="ECO:0000256" key="8">
    <source>
        <dbReference type="ARBA" id="ARBA00023034"/>
    </source>
</evidence>
<name>A0AAD9NR29_RIDPI</name>
<dbReference type="PANTHER" id="PTHR12952:SF0">
    <property type="entry name" value="PROTEIN SYS1 HOMOLOG"/>
    <property type="match status" value="1"/>
</dbReference>
<sequence length="156" mass="17939">MPGQFRSYVWDPVLIIGQILSMQSAFYLGLGLWIVVVDYILASHRSLDQVFSYEDLQTRDVKGSLTMVTYALNALSCSVGLWYVVRRTKQCWDFAMTMHFFHLLACWAFNHHLPHSLSWWLINIVSIIITTVCGEFLCMRTEMKAIPLSMGPKADL</sequence>
<dbReference type="GO" id="GO:0006895">
    <property type="term" value="P:Golgi to endosome transport"/>
    <property type="evidence" value="ECO:0007669"/>
    <property type="project" value="TreeGrafter"/>
</dbReference>
<dbReference type="PANTHER" id="PTHR12952">
    <property type="entry name" value="SYS1"/>
    <property type="match status" value="1"/>
</dbReference>
<accession>A0AAD9NR29</accession>
<reference evidence="11" key="1">
    <citation type="journal article" date="2023" name="Mol. Biol. Evol.">
        <title>Third-Generation Sequencing Reveals the Adaptive Role of the Epigenome in Three Deep-Sea Polychaetes.</title>
        <authorList>
            <person name="Perez M."/>
            <person name="Aroh O."/>
            <person name="Sun Y."/>
            <person name="Lan Y."/>
            <person name="Juniper S.K."/>
            <person name="Young C.R."/>
            <person name="Angers B."/>
            <person name="Qian P.Y."/>
        </authorList>
    </citation>
    <scope>NUCLEOTIDE SEQUENCE</scope>
    <source>
        <strain evidence="11">R07B-5</strain>
    </source>
</reference>
<feature type="transmembrane region" description="Helical" evidence="10">
    <location>
        <begin position="25"/>
        <end position="44"/>
    </location>
</feature>
<dbReference type="InterPro" id="IPR019185">
    <property type="entry name" value="Integral_membrane_SYS1-rel"/>
</dbReference>
<evidence type="ECO:0000256" key="5">
    <source>
        <dbReference type="ARBA" id="ARBA00022692"/>
    </source>
</evidence>
<dbReference type="GO" id="GO:0005802">
    <property type="term" value="C:trans-Golgi network"/>
    <property type="evidence" value="ECO:0007669"/>
    <property type="project" value="TreeGrafter"/>
</dbReference>
<proteinExistence type="inferred from homology"/>
<evidence type="ECO:0000256" key="4">
    <source>
        <dbReference type="ARBA" id="ARBA00022448"/>
    </source>
</evidence>
<dbReference type="GO" id="GO:0000139">
    <property type="term" value="C:Golgi membrane"/>
    <property type="evidence" value="ECO:0007669"/>
    <property type="project" value="UniProtKB-SubCell"/>
</dbReference>
<evidence type="ECO:0000256" key="6">
    <source>
        <dbReference type="ARBA" id="ARBA00022927"/>
    </source>
</evidence>
<evidence type="ECO:0000256" key="10">
    <source>
        <dbReference type="PIRNR" id="PIRNR031402"/>
    </source>
</evidence>
<comment type="subcellular location">
    <subcellularLocation>
        <location evidence="1 10">Golgi apparatus membrane</location>
        <topology evidence="1 10">Multi-pass membrane protein</topology>
    </subcellularLocation>
</comment>
<dbReference type="PIRSF" id="PIRSF031402">
    <property type="entry name" value="SYS1_homologue"/>
    <property type="match status" value="1"/>
</dbReference>
<dbReference type="Pfam" id="PF09801">
    <property type="entry name" value="SYS1"/>
    <property type="match status" value="1"/>
</dbReference>
<gene>
    <name evidence="11" type="ORF">NP493_589g02003</name>
</gene>
<keyword evidence="8 10" id="KW-0333">Golgi apparatus</keyword>
<dbReference type="AlphaFoldDB" id="A0AAD9NR29"/>
<keyword evidence="6 10" id="KW-0653">Protein transport</keyword>
<feature type="transmembrane region" description="Helical" evidence="10">
    <location>
        <begin position="117"/>
        <end position="138"/>
    </location>
</feature>
<dbReference type="Proteomes" id="UP001209878">
    <property type="component" value="Unassembled WGS sequence"/>
</dbReference>
<dbReference type="InterPro" id="IPR016973">
    <property type="entry name" value="Integral_membrane_SYS1"/>
</dbReference>
<evidence type="ECO:0000256" key="7">
    <source>
        <dbReference type="ARBA" id="ARBA00022989"/>
    </source>
</evidence>
<evidence type="ECO:0000256" key="2">
    <source>
        <dbReference type="ARBA" id="ARBA00008160"/>
    </source>
</evidence>
<keyword evidence="4 10" id="KW-0813">Transport</keyword>
<evidence type="ECO:0000256" key="9">
    <source>
        <dbReference type="ARBA" id="ARBA00023136"/>
    </source>
</evidence>
<dbReference type="GO" id="GO:0043001">
    <property type="term" value="P:Golgi to plasma membrane protein transport"/>
    <property type="evidence" value="ECO:0007669"/>
    <property type="project" value="TreeGrafter"/>
</dbReference>
<dbReference type="GO" id="GO:0005829">
    <property type="term" value="C:cytosol"/>
    <property type="evidence" value="ECO:0007669"/>
    <property type="project" value="GOC"/>
</dbReference>
<dbReference type="EMBL" id="JAODUO010000588">
    <property type="protein sequence ID" value="KAK2177623.1"/>
    <property type="molecule type" value="Genomic_DNA"/>
</dbReference>